<feature type="transmembrane region" description="Helical" evidence="1">
    <location>
        <begin position="54"/>
        <end position="72"/>
    </location>
</feature>
<dbReference type="RefSeq" id="WP_153249237.1">
    <property type="nucleotide sequence ID" value="NZ_CP044205.1"/>
</dbReference>
<proteinExistence type="predicted"/>
<dbReference type="Proteomes" id="UP000325755">
    <property type="component" value="Chromosome"/>
</dbReference>
<dbReference type="InParanoid" id="A0A5Q0BMC7"/>
<sequence length="298" mass="33526">MTTVPIGFKNRLAALIRGRFPGTGGGRGISAANPLPTAAGQPAASARRGLNWRMLPLFTLALTLAGCVWLHVLELKNQITEFDTNFSVKVTDHFTVYFLNPVLHADDYFTLAKVEPTKKATTPEGSRWTQVFTKLDAAGKAETKKTVVFTFDFNKEDLLAKWDFSPAFLVFMPPKFLEAAIRSLGKSKVNTDERHVQVAPEDLPKVRAEQPTREKIYATLGQPSEITQEDGMTMEVYRFRTETTYVKEEYQTRHQAYANMYYEPGGDIVEKVNARFLGLKFAVDFRNFIELRAAGKSN</sequence>
<keyword evidence="1" id="KW-0812">Transmembrane</keyword>
<dbReference type="OrthoDB" id="5562365at2"/>
<dbReference type="AlphaFoldDB" id="A0A5Q0BMC7"/>
<organism evidence="2 3">
    <name type="scientific">Candidatus Methylospira mobilis</name>
    <dbReference type="NCBI Taxonomy" id="1808979"/>
    <lineage>
        <taxon>Bacteria</taxon>
        <taxon>Pseudomonadati</taxon>
        <taxon>Pseudomonadota</taxon>
        <taxon>Gammaproteobacteria</taxon>
        <taxon>Methylococcales</taxon>
        <taxon>Methylococcaceae</taxon>
        <taxon>Candidatus Methylospira</taxon>
    </lineage>
</organism>
<reference evidence="2 3" key="1">
    <citation type="submission" date="2019-09" db="EMBL/GenBank/DDBJ databases">
        <title>Ecophysiology of the spiral-shaped methanotroph Methylospira mobilis as revealed by the complete genome sequence.</title>
        <authorList>
            <person name="Oshkin I.Y."/>
            <person name="Dedysh S.N."/>
            <person name="Miroshnikov K."/>
            <person name="Danilova O.V."/>
            <person name="Hakobyan A."/>
            <person name="Liesack W."/>
        </authorList>
    </citation>
    <scope>NUCLEOTIDE SEQUENCE [LARGE SCALE GENOMIC DNA]</scope>
    <source>
        <strain evidence="2 3">Shm1</strain>
    </source>
</reference>
<dbReference type="EMBL" id="CP044205">
    <property type="protein sequence ID" value="QFY43257.1"/>
    <property type="molecule type" value="Genomic_DNA"/>
</dbReference>
<keyword evidence="3" id="KW-1185">Reference proteome</keyword>
<name>A0A5Q0BMC7_9GAMM</name>
<evidence type="ECO:0000256" key="1">
    <source>
        <dbReference type="SAM" id="Phobius"/>
    </source>
</evidence>
<protein>
    <submittedName>
        <fullName evidence="2">Uncharacterized protein</fullName>
    </submittedName>
</protein>
<evidence type="ECO:0000313" key="3">
    <source>
        <dbReference type="Proteomes" id="UP000325755"/>
    </source>
</evidence>
<accession>A0A5Q0BMC7</accession>
<evidence type="ECO:0000313" key="2">
    <source>
        <dbReference type="EMBL" id="QFY43257.1"/>
    </source>
</evidence>
<keyword evidence="1" id="KW-1133">Transmembrane helix</keyword>
<dbReference type="KEGG" id="mmob:F6R98_12015"/>
<keyword evidence="1" id="KW-0472">Membrane</keyword>
<gene>
    <name evidence="2" type="ORF">F6R98_12015</name>
</gene>